<sequence>MSIADQLTALLNDSRTRLMTETHTPGQEAALSYAHALWALEDDLRALADRIHSEETR</sequence>
<comment type="caution">
    <text evidence="1">The sequence shown here is derived from an EMBL/GenBank/DDBJ whole genome shotgun (WGS) entry which is preliminary data.</text>
</comment>
<evidence type="ECO:0000313" key="1">
    <source>
        <dbReference type="EMBL" id="MDG3013530.1"/>
    </source>
</evidence>
<dbReference type="AlphaFoldDB" id="A0A9X4LWB3"/>
<protein>
    <submittedName>
        <fullName evidence="1">Uncharacterized protein</fullName>
    </submittedName>
</protein>
<accession>A0A9X4LWB3</accession>
<gene>
    <name evidence="1" type="ORF">NVS88_03040</name>
</gene>
<reference evidence="1" key="1">
    <citation type="submission" date="2022-08" db="EMBL/GenBank/DDBJ databases">
        <title>Genome analysis of Corynebacteriales strain.</title>
        <authorList>
            <person name="Lee S.D."/>
        </authorList>
    </citation>
    <scope>NUCLEOTIDE SEQUENCE</scope>
    <source>
        <strain evidence="1">D3-21</strain>
    </source>
</reference>
<organism evidence="1 2">
    <name type="scientific">Speluncibacter jeojiensis</name>
    <dbReference type="NCBI Taxonomy" id="2710754"/>
    <lineage>
        <taxon>Bacteria</taxon>
        <taxon>Bacillati</taxon>
        <taxon>Actinomycetota</taxon>
        <taxon>Actinomycetes</taxon>
        <taxon>Mycobacteriales</taxon>
        <taxon>Speluncibacteraceae</taxon>
        <taxon>Speluncibacter</taxon>
    </lineage>
</organism>
<name>A0A9X4LWB3_9ACTN</name>
<dbReference type="Proteomes" id="UP001152755">
    <property type="component" value="Unassembled WGS sequence"/>
</dbReference>
<dbReference type="RefSeq" id="WP_332519123.1">
    <property type="nucleotide sequence ID" value="NZ_JANRHA010000001.1"/>
</dbReference>
<evidence type="ECO:0000313" key="2">
    <source>
        <dbReference type="Proteomes" id="UP001152755"/>
    </source>
</evidence>
<dbReference type="EMBL" id="JANRHA010000001">
    <property type="protein sequence ID" value="MDG3013530.1"/>
    <property type="molecule type" value="Genomic_DNA"/>
</dbReference>
<proteinExistence type="predicted"/>
<keyword evidence="2" id="KW-1185">Reference proteome</keyword>